<feature type="region of interest" description="Disordered" evidence="1">
    <location>
        <begin position="1"/>
        <end position="28"/>
    </location>
</feature>
<gene>
    <name evidence="2" type="ORF">ACFO8M_20280</name>
</gene>
<keyword evidence="3" id="KW-1185">Reference proteome</keyword>
<name>A0ABV7Q5N3_9ACTN</name>
<dbReference type="RefSeq" id="WP_387978922.1">
    <property type="nucleotide sequence ID" value="NZ_JBHRWO010000020.1"/>
</dbReference>
<dbReference type="EMBL" id="JBHRWO010000020">
    <property type="protein sequence ID" value="MFC3494831.1"/>
    <property type="molecule type" value="Genomic_DNA"/>
</dbReference>
<evidence type="ECO:0000313" key="3">
    <source>
        <dbReference type="Proteomes" id="UP001595712"/>
    </source>
</evidence>
<evidence type="ECO:0000313" key="2">
    <source>
        <dbReference type="EMBL" id="MFC3494831.1"/>
    </source>
</evidence>
<accession>A0ABV7Q5N3</accession>
<organism evidence="2 3">
    <name type="scientific">Glycomyces rhizosphaerae</name>
    <dbReference type="NCBI Taxonomy" id="2054422"/>
    <lineage>
        <taxon>Bacteria</taxon>
        <taxon>Bacillati</taxon>
        <taxon>Actinomycetota</taxon>
        <taxon>Actinomycetes</taxon>
        <taxon>Glycomycetales</taxon>
        <taxon>Glycomycetaceae</taxon>
        <taxon>Glycomyces</taxon>
    </lineage>
</organism>
<evidence type="ECO:0000256" key="1">
    <source>
        <dbReference type="SAM" id="MobiDB-lite"/>
    </source>
</evidence>
<sequence length="111" mass="12430">MLFEPTVDSRGHRGQAGAGDPESVKPLEEHLHPSFEGVHYRLIQHGFTCPTWQVKDYCERPSIDLFGVILHFWTGLEAWTAASGQFFALSTTQKFLGRRGEDLDLGPPSMS</sequence>
<reference evidence="3" key="1">
    <citation type="journal article" date="2019" name="Int. J. Syst. Evol. Microbiol.">
        <title>The Global Catalogue of Microorganisms (GCM) 10K type strain sequencing project: providing services to taxonomists for standard genome sequencing and annotation.</title>
        <authorList>
            <consortium name="The Broad Institute Genomics Platform"/>
            <consortium name="The Broad Institute Genome Sequencing Center for Infectious Disease"/>
            <person name="Wu L."/>
            <person name="Ma J."/>
        </authorList>
    </citation>
    <scope>NUCLEOTIDE SEQUENCE [LARGE SCALE GENOMIC DNA]</scope>
    <source>
        <strain evidence="3">CGMCC 4.7396</strain>
    </source>
</reference>
<comment type="caution">
    <text evidence="2">The sequence shown here is derived from an EMBL/GenBank/DDBJ whole genome shotgun (WGS) entry which is preliminary data.</text>
</comment>
<protein>
    <submittedName>
        <fullName evidence="2">Uncharacterized protein</fullName>
    </submittedName>
</protein>
<dbReference type="Proteomes" id="UP001595712">
    <property type="component" value="Unassembled WGS sequence"/>
</dbReference>
<proteinExistence type="predicted"/>